<dbReference type="EMBL" id="CP144059">
    <property type="protein sequence ID" value="WWD20496.1"/>
    <property type="molecule type" value="Genomic_DNA"/>
</dbReference>
<dbReference type="InterPro" id="IPR000182">
    <property type="entry name" value="GNAT_dom"/>
</dbReference>
<reference evidence="2" key="1">
    <citation type="submission" date="2017-08" db="EMBL/GenBank/DDBJ databases">
        <authorList>
            <person name="Cuomo C."/>
            <person name="Billmyre B."/>
            <person name="Heitman J."/>
        </authorList>
    </citation>
    <scope>NUCLEOTIDE SEQUENCE</scope>
    <source>
        <strain evidence="2">CBS 12478</strain>
    </source>
</reference>
<accession>A0AAJ8LNP0</accession>
<dbReference type="RefSeq" id="XP_031857891.2">
    <property type="nucleotide sequence ID" value="XM_032007807.2"/>
</dbReference>
<dbReference type="Proteomes" id="UP000322225">
    <property type="component" value="Chromosome 9"/>
</dbReference>
<name>A0AAJ8LNP0_9TREE</name>
<dbReference type="SUPFAM" id="SSF55729">
    <property type="entry name" value="Acyl-CoA N-acyltransferases (Nat)"/>
    <property type="match status" value="1"/>
</dbReference>
<proteinExistence type="predicted"/>
<sequence length="248" mass="27948">MECFSSFRIKLDSQRRFPSMTLTPSFVVDGPIPYVPLFSPHEGYCLTAHLPTDVHHLPAIVNQPEIKATLGYAEGHMTEEMAQKWIDNVMTGPRFVDYPYYVIRRIGDLDAPSPPIIGFFALGRENYHCFGDKRPDLIKQNSLLSPEKAQYQLTFFIDGAYQGKGLITAAGRTILRTAPHIRHFPGQLCSAYLSHNVSSQRVHRKLGFKTIAIARDVYQGHDALCDVWVGEKDCDKVGTIYSDFEVAP</sequence>
<gene>
    <name evidence="2" type="ORF">CI109_104972</name>
</gene>
<evidence type="ECO:0000313" key="2">
    <source>
        <dbReference type="EMBL" id="WWD20496.1"/>
    </source>
</evidence>
<feature type="domain" description="N-acetyltransferase" evidence="1">
    <location>
        <begin position="50"/>
        <end position="209"/>
    </location>
</feature>
<protein>
    <recommendedName>
        <fullName evidence="1">N-acetyltransferase domain-containing protein</fullName>
    </recommendedName>
</protein>
<dbReference type="KEGG" id="ksn:43591978"/>
<dbReference type="InterPro" id="IPR016181">
    <property type="entry name" value="Acyl_CoA_acyltransferase"/>
</dbReference>
<dbReference type="AlphaFoldDB" id="A0AAJ8LNP0"/>
<keyword evidence="3" id="KW-1185">Reference proteome</keyword>
<dbReference type="Gene3D" id="3.40.630.30">
    <property type="match status" value="1"/>
</dbReference>
<dbReference type="GeneID" id="43591978"/>
<dbReference type="GO" id="GO:0016747">
    <property type="term" value="F:acyltransferase activity, transferring groups other than amino-acyl groups"/>
    <property type="evidence" value="ECO:0007669"/>
    <property type="project" value="InterPro"/>
</dbReference>
<evidence type="ECO:0000313" key="3">
    <source>
        <dbReference type="Proteomes" id="UP000322225"/>
    </source>
</evidence>
<dbReference type="Pfam" id="PF13302">
    <property type="entry name" value="Acetyltransf_3"/>
    <property type="match status" value="1"/>
</dbReference>
<evidence type="ECO:0000259" key="1">
    <source>
        <dbReference type="Pfam" id="PF13302"/>
    </source>
</evidence>
<organism evidence="2 3">
    <name type="scientific">Kwoniella shandongensis</name>
    <dbReference type="NCBI Taxonomy" id="1734106"/>
    <lineage>
        <taxon>Eukaryota</taxon>
        <taxon>Fungi</taxon>
        <taxon>Dikarya</taxon>
        <taxon>Basidiomycota</taxon>
        <taxon>Agaricomycotina</taxon>
        <taxon>Tremellomycetes</taxon>
        <taxon>Tremellales</taxon>
        <taxon>Cryptococcaceae</taxon>
        <taxon>Kwoniella</taxon>
    </lineage>
</organism>
<reference evidence="2" key="2">
    <citation type="submission" date="2024-01" db="EMBL/GenBank/DDBJ databases">
        <title>Comparative genomics of Cryptococcus and Kwoniella reveals pathogenesis evolution and contrasting modes of karyotype evolution via chromosome fusion or intercentromeric recombination.</title>
        <authorList>
            <person name="Coelho M.A."/>
            <person name="David-Palma M."/>
            <person name="Shea T."/>
            <person name="Bowers K."/>
            <person name="McGinley-Smith S."/>
            <person name="Mohammad A.W."/>
            <person name="Gnirke A."/>
            <person name="Yurkov A.M."/>
            <person name="Nowrousian M."/>
            <person name="Sun S."/>
            <person name="Cuomo C.A."/>
            <person name="Heitman J."/>
        </authorList>
    </citation>
    <scope>NUCLEOTIDE SEQUENCE</scope>
    <source>
        <strain evidence="2">CBS 12478</strain>
    </source>
</reference>